<dbReference type="PROSITE" id="PS50158">
    <property type="entry name" value="ZF_CCHC"/>
    <property type="match status" value="1"/>
</dbReference>
<proteinExistence type="predicted"/>
<evidence type="ECO:0000256" key="1">
    <source>
        <dbReference type="PROSITE-ProRule" id="PRU00047"/>
    </source>
</evidence>
<evidence type="ECO:0000313" key="5">
    <source>
        <dbReference type="Proteomes" id="UP001557470"/>
    </source>
</evidence>
<gene>
    <name evidence="4" type="ORF">UPYG_G00070910</name>
</gene>
<dbReference type="Pfam" id="PF25479">
    <property type="entry name" value="Vts1"/>
    <property type="match status" value="1"/>
</dbReference>
<dbReference type="AlphaFoldDB" id="A0ABD0XC39"/>
<dbReference type="InterPro" id="IPR036875">
    <property type="entry name" value="Znf_CCHC_sf"/>
</dbReference>
<dbReference type="InterPro" id="IPR058599">
    <property type="entry name" value="PHAT_Smg/ZCCHC2-like"/>
</dbReference>
<keyword evidence="1" id="KW-0862">Zinc</keyword>
<dbReference type="InterPro" id="IPR001878">
    <property type="entry name" value="Znf_CCHC"/>
</dbReference>
<feature type="region of interest" description="Disordered" evidence="2">
    <location>
        <begin position="561"/>
        <end position="616"/>
    </location>
</feature>
<evidence type="ECO:0000256" key="2">
    <source>
        <dbReference type="SAM" id="MobiDB-lite"/>
    </source>
</evidence>
<dbReference type="InterPro" id="IPR057327">
    <property type="entry name" value="Vts1_dom"/>
</dbReference>
<feature type="domain" description="CCHC-type" evidence="3">
    <location>
        <begin position="1002"/>
        <end position="1017"/>
    </location>
</feature>
<feature type="compositionally biased region" description="Low complexity" evidence="2">
    <location>
        <begin position="577"/>
        <end position="587"/>
    </location>
</feature>
<feature type="compositionally biased region" description="Basic and acidic residues" evidence="2">
    <location>
        <begin position="590"/>
        <end position="611"/>
    </location>
</feature>
<keyword evidence="1" id="KW-0863">Zinc-finger</keyword>
<feature type="compositionally biased region" description="Low complexity" evidence="2">
    <location>
        <begin position="862"/>
        <end position="887"/>
    </location>
</feature>
<dbReference type="SUPFAM" id="SSF57756">
    <property type="entry name" value="Retrovirus zinc finger-like domains"/>
    <property type="match status" value="1"/>
</dbReference>
<accession>A0ABD0XC39</accession>
<feature type="compositionally biased region" description="Polar residues" evidence="2">
    <location>
        <begin position="286"/>
        <end position="300"/>
    </location>
</feature>
<keyword evidence="1" id="KW-0479">Metal-binding</keyword>
<feature type="compositionally biased region" description="Acidic residues" evidence="2">
    <location>
        <begin position="13"/>
        <end position="24"/>
    </location>
</feature>
<dbReference type="GO" id="GO:0008270">
    <property type="term" value="F:zinc ion binding"/>
    <property type="evidence" value="ECO:0007669"/>
    <property type="project" value="UniProtKB-KW"/>
</dbReference>
<feature type="region of interest" description="Disordered" evidence="2">
    <location>
        <begin position="250"/>
        <end position="304"/>
    </location>
</feature>
<protein>
    <recommendedName>
        <fullName evidence="3">CCHC-type domain-containing protein</fullName>
    </recommendedName>
</protein>
<feature type="compositionally biased region" description="Basic and acidic residues" evidence="2">
    <location>
        <begin position="258"/>
        <end position="270"/>
    </location>
</feature>
<dbReference type="Proteomes" id="UP001557470">
    <property type="component" value="Unassembled WGS sequence"/>
</dbReference>
<feature type="compositionally biased region" description="Polar residues" evidence="2">
    <location>
        <begin position="562"/>
        <end position="571"/>
    </location>
</feature>
<feature type="compositionally biased region" description="Basic and acidic residues" evidence="2">
    <location>
        <begin position="471"/>
        <end position="480"/>
    </location>
</feature>
<dbReference type="PANTHER" id="PTHR46939">
    <property type="entry name" value="ZINC FINGER CCHC DOMAIN-CONTAINING PROTEIN 2"/>
    <property type="match status" value="1"/>
</dbReference>
<dbReference type="EMBL" id="JAGEUA010000002">
    <property type="protein sequence ID" value="KAL1006330.1"/>
    <property type="molecule type" value="Genomic_DNA"/>
</dbReference>
<evidence type="ECO:0000259" key="3">
    <source>
        <dbReference type="PROSITE" id="PS50158"/>
    </source>
</evidence>
<dbReference type="Gene3D" id="4.10.60.10">
    <property type="entry name" value="Zinc finger, CCHC-type"/>
    <property type="match status" value="1"/>
</dbReference>
<evidence type="ECO:0000313" key="4">
    <source>
        <dbReference type="EMBL" id="KAL1006330.1"/>
    </source>
</evidence>
<dbReference type="InterPro" id="IPR042793">
    <property type="entry name" value="ZCCHC2"/>
</dbReference>
<name>A0ABD0XC39_UMBPY</name>
<dbReference type="Pfam" id="PF00098">
    <property type="entry name" value="zf-CCHC"/>
    <property type="match status" value="1"/>
</dbReference>
<comment type="caution">
    <text evidence="4">The sequence shown here is derived from an EMBL/GenBank/DDBJ whole genome shotgun (WGS) entry which is preliminary data.</text>
</comment>
<dbReference type="Pfam" id="PF26034">
    <property type="entry name" value="PHAT_SMAUG"/>
    <property type="match status" value="1"/>
</dbReference>
<sequence length="1045" mass="112813">MLKMKLLMRTAGEGEDDTAEDEDQPDQHIPRSVPSTVSDRLEDSSKQTGYHSGLDKETVFEWFGLHLNPAKRIEFMCGLLHMCQPLELRFLGSCLEDLARKDYHVLRDSEIRANNPNDLSTLSDVIDPVVRSKLLVYLSLLGSDSRECAGILFRILGHVDPVLFYKNYSVSHFRDPSQHHILHPCADGKAFQGTGHNCGVQMPMEAAVGPLEQLALLFTMASLHPAFPFHQRETVLQQLDKAELAIEERRKNQHRINAQHDKGQNADYKGRAAASTEPRLDERMQGQGQAHGTRQTAPSRRTQREAIHIENIVLTGISRIRADREYTFEVTWSDSSSSNVTKTHLELENFLLKLPKEHSTESFERGILRLLKQGDAYESTDVERNLKERFLLAPQAFRQTTNVCGFFLCESASIPSYSRCNPGTQVMPCSEASSQEEGVYLEPSVQGHRKKQGSRSPGHSIPKAKSSQGESSRRGPHSSEHNGLPDWRRKSSSMKPTQEACGRADAESCQGSERRSHHPATKSKQAALDLDRDKVNKVEERAVYLTNGSIVPPAFQRALRSTGKNASSSQDVDGDTSSESYSSPSSPNHHKPESLDSEDEKDKDTDSHSDDSSTQGQAEAFYTCQEVPSGAVPTMHPMVTSSHAAELPCTDTSPDYPLMSYMPPLPYMLPVDVLPDSKPAPGMIIQVPLALREPIPTPVPGDPEKREAPAALPIVLPGFGSPALGLHPPGSPALQPAVRRFKTTPSLESITTPPTLQPPVGAISVIAPAQPYASPLQPANGPLGEPSLVYAKPPGMALPSALPSPYPLAPTSVMATMGAGPGAGVSLATGQVQAVVAPAVPTHTPGPAPSPIPALTHSTAQSDSTSYINSTSCSSNPVAQQQQQKQQQQAGPQQQPICCGACGCRGGCAAATLASPQSNGQAQLPFFPPTPPPYAGQNLMHPHSHSEHVLGTQQGYSLQQMASPFSRFYPHMYPSGVGMVPGAGGALGGAVGVNKKNGNVSCYNCGVSGHYALDCKQPSIDSTQQGGFRLKYAASHSSDMLENAD</sequence>
<reference evidence="4 5" key="1">
    <citation type="submission" date="2024-06" db="EMBL/GenBank/DDBJ databases">
        <authorList>
            <person name="Pan Q."/>
            <person name="Wen M."/>
            <person name="Jouanno E."/>
            <person name="Zahm M."/>
            <person name="Klopp C."/>
            <person name="Cabau C."/>
            <person name="Louis A."/>
            <person name="Berthelot C."/>
            <person name="Parey E."/>
            <person name="Roest Crollius H."/>
            <person name="Montfort J."/>
            <person name="Robinson-Rechavi M."/>
            <person name="Bouchez O."/>
            <person name="Lampietro C."/>
            <person name="Lopez Roques C."/>
            <person name="Donnadieu C."/>
            <person name="Postlethwait J."/>
            <person name="Bobe J."/>
            <person name="Verreycken H."/>
            <person name="Guiguen Y."/>
        </authorList>
    </citation>
    <scope>NUCLEOTIDE SEQUENCE [LARGE SCALE GENOMIC DNA]</scope>
    <source>
        <strain evidence="4">Up_M1</strain>
        <tissue evidence="4">Testis</tissue>
    </source>
</reference>
<organism evidence="4 5">
    <name type="scientific">Umbra pygmaea</name>
    <name type="common">Eastern mudminnow</name>
    <dbReference type="NCBI Taxonomy" id="75934"/>
    <lineage>
        <taxon>Eukaryota</taxon>
        <taxon>Metazoa</taxon>
        <taxon>Chordata</taxon>
        <taxon>Craniata</taxon>
        <taxon>Vertebrata</taxon>
        <taxon>Euteleostomi</taxon>
        <taxon>Actinopterygii</taxon>
        <taxon>Neopterygii</taxon>
        <taxon>Teleostei</taxon>
        <taxon>Protacanthopterygii</taxon>
        <taxon>Esociformes</taxon>
        <taxon>Umbridae</taxon>
        <taxon>Umbra</taxon>
    </lineage>
</organism>
<dbReference type="SMART" id="SM00343">
    <property type="entry name" value="ZnF_C2HC"/>
    <property type="match status" value="1"/>
</dbReference>
<feature type="region of interest" description="Disordered" evidence="2">
    <location>
        <begin position="10"/>
        <end position="50"/>
    </location>
</feature>
<dbReference type="PANTHER" id="PTHR46939:SF1">
    <property type="entry name" value="ZINC FINGER CCHC DOMAIN-CONTAINING PROTEIN 2"/>
    <property type="match status" value="1"/>
</dbReference>
<feature type="region of interest" description="Disordered" evidence="2">
    <location>
        <begin position="437"/>
        <end position="533"/>
    </location>
</feature>
<keyword evidence="5" id="KW-1185">Reference proteome</keyword>
<feature type="region of interest" description="Disordered" evidence="2">
    <location>
        <begin position="839"/>
        <end position="887"/>
    </location>
</feature>